<sequence length="295" mass="33674">MNTIINGRKYRFETKYQHNDTMRQSFDQLAQLCFDGLSLERWYQNGCWTENSVPYTLFDGKRAVSNILIHRMEFLLDEKRRCFVQLGTVMTHPNYRGQGLLRFLMERVLHDWKDVCDGLFLYANETVLDFYPKFGFTQSVEWGAQKPVAPKKGNIRMLNLAYPEDRALFLRKSQIPNPFSALAVVGNSTIQFHCDYFLPHGVYYLEDFDAVAVAEREGNTLTCYDIFCRGGSLDEILAVLAAPGTNSVKLGFSPNDASGFEMIPVSEGDEPFVIAKDKNGIFGGKKLRFPLLSHT</sequence>
<dbReference type="GO" id="GO:0016747">
    <property type="term" value="F:acyltransferase activity, transferring groups other than amino-acyl groups"/>
    <property type="evidence" value="ECO:0007669"/>
    <property type="project" value="InterPro"/>
</dbReference>
<feature type="domain" description="N-acetyltransferase" evidence="1">
    <location>
        <begin position="5"/>
        <end position="162"/>
    </location>
</feature>
<dbReference type="CDD" id="cd04301">
    <property type="entry name" value="NAT_SF"/>
    <property type="match status" value="1"/>
</dbReference>
<dbReference type="SUPFAM" id="SSF55729">
    <property type="entry name" value="Acyl-CoA N-acyltransferases (Nat)"/>
    <property type="match status" value="1"/>
</dbReference>
<dbReference type="Pfam" id="PF13527">
    <property type="entry name" value="Acetyltransf_9"/>
    <property type="match status" value="1"/>
</dbReference>
<dbReference type="EMBL" id="JACRSV010000001">
    <property type="protein sequence ID" value="MBC8559485.1"/>
    <property type="molecule type" value="Genomic_DNA"/>
</dbReference>
<accession>A0A926I629</accession>
<reference evidence="2" key="1">
    <citation type="submission" date="2020-08" db="EMBL/GenBank/DDBJ databases">
        <title>Genome public.</title>
        <authorList>
            <person name="Liu C."/>
            <person name="Sun Q."/>
        </authorList>
    </citation>
    <scope>NUCLEOTIDE SEQUENCE</scope>
    <source>
        <strain evidence="2">NSJ-33</strain>
    </source>
</reference>
<dbReference type="Proteomes" id="UP000610760">
    <property type="component" value="Unassembled WGS sequence"/>
</dbReference>
<keyword evidence="3" id="KW-1185">Reference proteome</keyword>
<evidence type="ECO:0000313" key="2">
    <source>
        <dbReference type="EMBL" id="MBC8559485.1"/>
    </source>
</evidence>
<evidence type="ECO:0000259" key="1">
    <source>
        <dbReference type="PROSITE" id="PS51186"/>
    </source>
</evidence>
<dbReference type="InterPro" id="IPR016181">
    <property type="entry name" value="Acyl_CoA_acyltransferase"/>
</dbReference>
<proteinExistence type="predicted"/>
<dbReference type="InterPro" id="IPR000182">
    <property type="entry name" value="GNAT_dom"/>
</dbReference>
<protein>
    <submittedName>
        <fullName evidence="2">GNAT family N-acetyltransferase</fullName>
    </submittedName>
</protein>
<evidence type="ECO:0000313" key="3">
    <source>
        <dbReference type="Proteomes" id="UP000610760"/>
    </source>
</evidence>
<dbReference type="AlphaFoldDB" id="A0A926I629"/>
<dbReference type="RefSeq" id="WP_249294378.1">
    <property type="nucleotide sequence ID" value="NZ_JACRSV010000001.1"/>
</dbReference>
<dbReference type="Gene3D" id="3.40.630.30">
    <property type="match status" value="1"/>
</dbReference>
<dbReference type="PROSITE" id="PS51186">
    <property type="entry name" value="GNAT"/>
    <property type="match status" value="1"/>
</dbReference>
<comment type="caution">
    <text evidence="2">The sequence shown here is derived from an EMBL/GenBank/DDBJ whole genome shotgun (WGS) entry which is preliminary data.</text>
</comment>
<organism evidence="2 3">
    <name type="scientific">Fumia xinanensis</name>
    <dbReference type="NCBI Taxonomy" id="2763659"/>
    <lineage>
        <taxon>Bacteria</taxon>
        <taxon>Bacillati</taxon>
        <taxon>Bacillota</taxon>
        <taxon>Clostridia</taxon>
        <taxon>Eubacteriales</taxon>
        <taxon>Oscillospiraceae</taxon>
        <taxon>Fumia</taxon>
    </lineage>
</organism>
<name>A0A926I629_9FIRM</name>
<gene>
    <name evidence="2" type="ORF">H8710_05295</name>
</gene>